<gene>
    <name evidence="1" type="ORF">NM688_g9306</name>
</gene>
<proteinExistence type="predicted"/>
<protein>
    <submittedName>
        <fullName evidence="1">Uncharacterized protein</fullName>
    </submittedName>
</protein>
<sequence length="189" mass="21903">MFPMNPTSVCTYPPSPIQEPYDIGSLFQTIDKELLNAVLNHDLPAAQLYKLDTRRISEAEWHIVDLEDSTVSFRCVPSALEIYKTLDSLLVPLNIYFSILCVHGLQNGQQITLPCHFFRYSSHLVKIAAQYEWHAVLLYHFAFFARRCSEMLQGNYAGWEKIDVDLMEELLLQHRKPQTSDARKATKRR</sequence>
<evidence type="ECO:0000313" key="2">
    <source>
        <dbReference type="Proteomes" id="UP001148662"/>
    </source>
</evidence>
<keyword evidence="2" id="KW-1185">Reference proteome</keyword>
<evidence type="ECO:0000313" key="1">
    <source>
        <dbReference type="EMBL" id="KAJ3519397.1"/>
    </source>
</evidence>
<dbReference type="EMBL" id="JANHOG010002847">
    <property type="protein sequence ID" value="KAJ3519397.1"/>
    <property type="molecule type" value="Genomic_DNA"/>
</dbReference>
<name>A0ACC1RHS7_9APHY</name>
<reference evidence="1" key="1">
    <citation type="submission" date="2022-07" db="EMBL/GenBank/DDBJ databases">
        <title>Genome Sequence of Phlebia brevispora.</title>
        <authorList>
            <person name="Buettner E."/>
        </authorList>
    </citation>
    <scope>NUCLEOTIDE SEQUENCE</scope>
    <source>
        <strain evidence="1">MPL23</strain>
    </source>
</reference>
<comment type="caution">
    <text evidence="1">The sequence shown here is derived from an EMBL/GenBank/DDBJ whole genome shotgun (WGS) entry which is preliminary data.</text>
</comment>
<dbReference type="Proteomes" id="UP001148662">
    <property type="component" value="Unassembled WGS sequence"/>
</dbReference>
<accession>A0ACC1RHS7</accession>
<organism evidence="1 2">
    <name type="scientific">Phlebia brevispora</name>
    <dbReference type="NCBI Taxonomy" id="194682"/>
    <lineage>
        <taxon>Eukaryota</taxon>
        <taxon>Fungi</taxon>
        <taxon>Dikarya</taxon>
        <taxon>Basidiomycota</taxon>
        <taxon>Agaricomycotina</taxon>
        <taxon>Agaricomycetes</taxon>
        <taxon>Polyporales</taxon>
        <taxon>Meruliaceae</taxon>
        <taxon>Phlebia</taxon>
    </lineage>
</organism>